<evidence type="ECO:0000256" key="1">
    <source>
        <dbReference type="ARBA" id="ARBA00012493"/>
    </source>
</evidence>
<dbReference type="InterPro" id="IPR030931">
    <property type="entry name" value="Group_II_RT_mat"/>
</dbReference>
<name>A0ABV2DSD4_9HYPH</name>
<dbReference type="PANTHER" id="PTHR34047">
    <property type="entry name" value="NUCLEAR INTRON MATURASE 1, MITOCHONDRIAL-RELATED"/>
    <property type="match status" value="1"/>
</dbReference>
<reference evidence="12 13" key="1">
    <citation type="submission" date="2024-06" db="EMBL/GenBank/DDBJ databases">
        <authorList>
            <person name="Kim D.-U."/>
        </authorList>
    </citation>
    <scope>NUCLEOTIDE SEQUENCE [LARGE SCALE GENOMIC DNA]</scope>
    <source>
        <strain evidence="12 13">KACC15460</strain>
    </source>
</reference>
<dbReference type="InterPro" id="IPR013597">
    <property type="entry name" value="Mat_intron_G2"/>
</dbReference>
<dbReference type="NCBIfam" id="TIGR04416">
    <property type="entry name" value="group_II_RT_mat"/>
    <property type="match status" value="1"/>
</dbReference>
<dbReference type="PANTHER" id="PTHR34047:SF8">
    <property type="entry name" value="PROTEIN YKFC"/>
    <property type="match status" value="1"/>
</dbReference>
<evidence type="ECO:0000256" key="8">
    <source>
        <dbReference type="ARBA" id="ARBA00034120"/>
    </source>
</evidence>
<dbReference type="Proteomes" id="UP001548832">
    <property type="component" value="Unassembled WGS sequence"/>
</dbReference>
<feature type="domain" description="Reverse transcriptase" evidence="11">
    <location>
        <begin position="96"/>
        <end position="322"/>
    </location>
</feature>
<dbReference type="InterPro" id="IPR000123">
    <property type="entry name" value="Reverse_transcriptase_msDNA"/>
</dbReference>
<dbReference type="RefSeq" id="WP_354465085.1">
    <property type="nucleotide sequence ID" value="NZ_JBEWSZ010000014.1"/>
</dbReference>
<evidence type="ECO:0000256" key="4">
    <source>
        <dbReference type="ARBA" id="ARBA00022723"/>
    </source>
</evidence>
<comment type="caution">
    <text evidence="12">The sequence shown here is derived from an EMBL/GenBank/DDBJ whole genome shotgun (WGS) entry which is preliminary data.</text>
</comment>
<dbReference type="InterPro" id="IPR043502">
    <property type="entry name" value="DNA/RNA_pol_sf"/>
</dbReference>
<dbReference type="SUPFAM" id="SSF56672">
    <property type="entry name" value="DNA/RNA polymerases"/>
    <property type="match status" value="1"/>
</dbReference>
<feature type="region of interest" description="Disordered" evidence="10">
    <location>
        <begin position="437"/>
        <end position="457"/>
    </location>
</feature>
<evidence type="ECO:0000259" key="11">
    <source>
        <dbReference type="PROSITE" id="PS50878"/>
    </source>
</evidence>
<evidence type="ECO:0000256" key="5">
    <source>
        <dbReference type="ARBA" id="ARBA00022842"/>
    </source>
</evidence>
<keyword evidence="5" id="KW-0460">Magnesium</keyword>
<dbReference type="PROSITE" id="PS50878">
    <property type="entry name" value="RT_POL"/>
    <property type="match status" value="1"/>
</dbReference>
<protein>
    <recommendedName>
        <fullName evidence="1">RNA-directed DNA polymerase</fullName>
        <ecNumber evidence="1">2.7.7.49</ecNumber>
    </recommendedName>
</protein>
<keyword evidence="2 12" id="KW-0808">Transferase</keyword>
<organism evidence="12 13">
    <name type="scientific">Mesorhizobium shangrilense</name>
    <dbReference type="NCBI Taxonomy" id="460060"/>
    <lineage>
        <taxon>Bacteria</taxon>
        <taxon>Pseudomonadati</taxon>
        <taxon>Pseudomonadota</taxon>
        <taxon>Alphaproteobacteria</taxon>
        <taxon>Hyphomicrobiales</taxon>
        <taxon>Phyllobacteriaceae</taxon>
        <taxon>Mesorhizobium</taxon>
    </lineage>
</organism>
<dbReference type="EMBL" id="JBEWSZ010000014">
    <property type="protein sequence ID" value="MET2832882.1"/>
    <property type="molecule type" value="Genomic_DNA"/>
</dbReference>
<dbReference type="PRINTS" id="PR00866">
    <property type="entry name" value="RNADNAPOLMS"/>
</dbReference>
<dbReference type="InterPro" id="IPR000477">
    <property type="entry name" value="RT_dom"/>
</dbReference>
<keyword evidence="6 12" id="KW-0695">RNA-directed DNA polymerase</keyword>
<keyword evidence="7" id="KW-0051">Antiviral defense</keyword>
<dbReference type="Pfam" id="PF08388">
    <property type="entry name" value="GIIM"/>
    <property type="match status" value="1"/>
</dbReference>
<comment type="similarity">
    <text evidence="8">Belongs to the bacterial reverse transcriptase family.</text>
</comment>
<dbReference type="CDD" id="cd01651">
    <property type="entry name" value="RT_G2_intron"/>
    <property type="match status" value="1"/>
</dbReference>
<comment type="catalytic activity">
    <reaction evidence="9">
        <text>DNA(n) + a 2'-deoxyribonucleoside 5'-triphosphate = DNA(n+1) + diphosphate</text>
        <dbReference type="Rhea" id="RHEA:22508"/>
        <dbReference type="Rhea" id="RHEA-COMP:17339"/>
        <dbReference type="Rhea" id="RHEA-COMP:17340"/>
        <dbReference type="ChEBI" id="CHEBI:33019"/>
        <dbReference type="ChEBI" id="CHEBI:61560"/>
        <dbReference type="ChEBI" id="CHEBI:173112"/>
        <dbReference type="EC" id="2.7.7.49"/>
    </reaction>
</comment>
<keyword evidence="13" id="KW-1185">Reference proteome</keyword>
<keyword evidence="3 12" id="KW-0548">Nucleotidyltransferase</keyword>
<evidence type="ECO:0000256" key="9">
    <source>
        <dbReference type="ARBA" id="ARBA00048173"/>
    </source>
</evidence>
<evidence type="ECO:0000256" key="2">
    <source>
        <dbReference type="ARBA" id="ARBA00022679"/>
    </source>
</evidence>
<proteinExistence type="inferred from homology"/>
<evidence type="ECO:0000313" key="13">
    <source>
        <dbReference type="Proteomes" id="UP001548832"/>
    </source>
</evidence>
<gene>
    <name evidence="12" type="primary">ltrA</name>
    <name evidence="12" type="ORF">ABVQ20_38860</name>
</gene>
<evidence type="ECO:0000256" key="6">
    <source>
        <dbReference type="ARBA" id="ARBA00022918"/>
    </source>
</evidence>
<dbReference type="InterPro" id="IPR051083">
    <property type="entry name" value="GrpII_Intron_Splice-Mob/Def"/>
</dbReference>
<evidence type="ECO:0000256" key="10">
    <source>
        <dbReference type="SAM" id="MobiDB-lite"/>
    </source>
</evidence>
<dbReference type="EC" id="2.7.7.49" evidence="1"/>
<dbReference type="GO" id="GO:0003964">
    <property type="term" value="F:RNA-directed DNA polymerase activity"/>
    <property type="evidence" value="ECO:0007669"/>
    <property type="project" value="UniProtKB-KW"/>
</dbReference>
<keyword evidence="4" id="KW-0479">Metal-binding</keyword>
<evidence type="ECO:0000313" key="12">
    <source>
        <dbReference type="EMBL" id="MET2832882.1"/>
    </source>
</evidence>
<evidence type="ECO:0000256" key="3">
    <source>
        <dbReference type="ARBA" id="ARBA00022695"/>
    </source>
</evidence>
<sequence length="457" mass="50950">MSRQTKRQKHQLELAFGGEAKGEALSTSAGGTEVLSAAPVPESPAALVGPMMERIVARDNLKKALAQVRRNKGAPGVDGMTVDDLTAHPKDHWPEIRVQLLNGTYQPQPVRRVDIPKASGGTRGLGIPSVLDRFLQQAVMQVLQEDWDPTFSPSSYGFRPGRSAHQAVAAAQQFIADGCHTVVDLDLEKFFDRVNHDILMGLVAKRVQDRSLLRLIRRYLTAGVLVGGMVDPMDEGVPQGGPLSPLLSNLMLDVLDKELERRGHRFARYADDCNIYVRSPRAGERVMASVTRFLERRLKLRVNTAKSAVAPPTERKFLGFSFLSLGRFRRCIAPQALARFKQRVRELTSRTGGRSLAQVIPRLSRYLIGWRGYFGFCETPTELRSLDRWIRRRLRAIVWKQWKYGTTRFAELRRGGIRKELAAKAAGSPHGVWRLSQSPALSIGPDSSFSQPQKATA</sequence>
<evidence type="ECO:0000256" key="7">
    <source>
        <dbReference type="ARBA" id="ARBA00023118"/>
    </source>
</evidence>
<accession>A0ABV2DSD4</accession>
<dbReference type="Pfam" id="PF00078">
    <property type="entry name" value="RVT_1"/>
    <property type="match status" value="1"/>
</dbReference>